<dbReference type="Pfam" id="PF05345">
    <property type="entry name" value="He_PIG"/>
    <property type="match status" value="23"/>
</dbReference>
<dbReference type="PANTHER" id="PTHR37494">
    <property type="entry name" value="HEMAGGLUTININ"/>
    <property type="match status" value="1"/>
</dbReference>
<dbReference type="HOGENOM" id="CLU_226797_0_0_5"/>
<proteinExistence type="predicted"/>
<dbReference type="EMBL" id="CP001511">
    <property type="protein sequence ID" value="ACS43628.1"/>
    <property type="molecule type" value="Genomic_DNA"/>
</dbReference>
<dbReference type="Gene3D" id="2.60.40.10">
    <property type="entry name" value="Immunoglobulins"/>
    <property type="match status" value="27"/>
</dbReference>
<dbReference type="KEGG" id="mea:Mex_2p0788"/>
<dbReference type="PANTHER" id="PTHR37494:SF1">
    <property type="entry name" value="STAPHYLOCOCCUS AUREUS SURFACE PROTEIN A"/>
    <property type="match status" value="1"/>
</dbReference>
<dbReference type="GO" id="GO:0016020">
    <property type="term" value="C:membrane"/>
    <property type="evidence" value="ECO:0007669"/>
    <property type="project" value="InterPro"/>
</dbReference>
<sequence>MAVGQPAEVLAASYVFRQPTSAGTFPIPVITNNVVNSTTYYKVDGRTYSLSWQGTGGRGPYLIQMVGAPLPPGCAVPVQTGSILSTTCTFNQEGNYSGIIAQLTDQNGMVVRDNALPIVVSAPAPTLSTYSFPFSGSVGIPYSGTLRVNGGRAPFTPSRATGDLPPGLSLSMVQDAMTGAWSVRLAGTPTAPGSYTFDILVTDFNQKQVTSSRINISVAYGPVSLSLRPSTQAGVYRGVADKPMPDAGVTVVGGTPPVNLSLAAGAMPPGLSLGPDGALVGSPTTPGTYSGIQIRAVDSASSPRNATSAAFQVVVANALTAMLQGGNDAYVRNRPISPVSTVATGGTAPYRYALTGGSLPPGVTFSTTTGQFSGTPTQAGRYEGLTVSVTDAGGFSTAVAPFTMVVADPLAIAGTVPRGVAGSAYATSFTASGGTPPYSFSLMQGDLPFGLDLAEDGTLSGTPFLPGSSDGLVVRVTDANGSAMDTSPFSIEVADALAVAETPAGTATRGTAYASAFTAAGGTPPYAFALVSGSLPPGLSLTSGGAVTGTPTTAGTFGPFTVRLTDGDGTSATADASIAVSEPLAVAGSAGRGMVGATYVATYAASGGTAPYGFELSGSPLPGGLTLSADGGISGTPSAAGTFPGIVVEVTDADGRQVRTSPFSIVIDAPLRIAGDPSASATMGQAYSATFAASGGAAPYTFSLASGTLPTGLSLQASSGVIAGTASTAGVSNGLTIRVADSEGRTATSPVFSIAVSAALTVAGTATTSATVGEPYSAGFTASGGATPYVWSLASGTLPPGILLDATNGTVSGTASTTGSYPGIQLRVADADGRSALSSIFGISVGSSLAITGTPANFGTVGQPYSAQFASTGGTGTKAFSLATGQLPDGLSFDTTTGLISGTPTAAGFSPAIAVRVRDASNSAATAPAFDLRVSDPLAVTGAPIPDATVGEDYSGFATLTGGRGPFAWTLAAGTLPQGLSLAPSTGVVGGRPSTVGTISGLQLRVVDADGRTGITAPFSIAVSAALTIAGAAGPATVGDAYSAHFAASGGKAPHIFAVLGSALPAGLMLDASTGRISGTPTVAAPAGTTQIQVTDAAGRSATSAAFGIDVRDPLRLVATNLGSATLGLAYTGAMSPVGGRGPYSLNLSSGSLPPGLSLSATTGALTGTPTQAGSFPGIVVRATDADGRIAVSESFAIEVAPGLIVTGMPPQPATVGVPYAYAFAGSGGSTPYIWSLSGGALPVGLTIDPSTGSLGGIPTRVGTVSGLAAVVRDNASRTGSSQTFTIDVRDPVVVTGDPGAVALTGQNYSAAFTTAGGRGPFAYSMVGTLPAGLTLSAASGTISGTPTATGDVAGLQVRAVDQDGRTGISSSFSIFVVHPLTLAGVPAGTADVGAAYDAKFTAAGGRLPYVYELAAGTLPAGLRLDGSTGEIAGVPSANGAASGLQIRVRDANGTTTLSQVFAIVVADPLSAAVEAGPATVGGTYAGSVLATGGRGPFVFTMAAGALPAGLQVDGASGRITGTPRSSGTSAGLQVRVADADGRVATTPVFTIVVSLPLSLVGSGLPAQTATVGLVYDSSVSATGGDAPYAYTLSAGTLPNGLTLDAGSGRISGIPTNTGLAEGLQITVADVHGRIVRSGPFRIDVRDPVVVAGDPPGFGTTGIAYGPAAFAAAGGRGPYTFAMVGTLPNGLSLNSSSGVIAGTPTRAGSFTDLQVRASDMDGRTGYSRPFSIDVAANLSISASMPSSATVGMAYAGGYAAQNGRAPYAFSLVAGNLPGGLSLDPSTGQIVGTPSAVGSHQGIQVRVTDRDGRVATSATMAINVAEPLHAEAAPSPAVRSVAYTTSIAVSGGRAPFTYSLVGGTLPAGLGLGATTGTISGTPTTVQVAGGLQIRVVDADGRSATTQPFAISVAASLSLSLTSTIQATTGSNAAFAATANGGRPPYAFALASGAFPVGVQIDGGTGSISGLPAATGSYPFTIAVTDIDGRFATAASTMIVADAVVVDLPAMTDGMLGTSFAASVRARGGSSRYTFTVAGGSLPHGLTLNSSTGDITGTPTTPGSYAGIQIRATDAGGRQALSTAYNITIDSRLALSGAFGTAARGTTYLANFVASGGRAPYRYEIASGTLPGGLGLDPLTGAISGTPTAAGTFGGIQVRAIDSLGRLATSAAASITVLEPLAISGASNRTSVVAQNFSMAFTASGGRPGYTYALASGTLPTGLSLGSGGTIGGRTQTRGTWSGISIRVADADGRTATSGAFSIVVADPLSVSVMSQPGIVLAGQPYSATLGAAGGVGPYTFSVASGNLPQGLSLNASGSTATVSGTPTVGGVSSVILAVLDGAGQSARASLAVSVGAATGTGLTIHGVYPILTKGGQPYQGKVIATGGAPPYRWFLAPGQALQPGLSLNPSTGEISGVPSVPGNTWRSVKVFVTDSVGAGQMTDFRVNNTVFAPTFAGRDNYCPNHGVIGRDVACDGRVIGGQAPYVFEGTGLPDGLSVVTTGPDSYVLIGRPTRTGRFSVTVKATDQYGSTAFETTTFAVIEEATTGYVMPSKIGVSRRGYVRAPTADYASILLRTDNVSSLSMHPRFSLNSNDVVRYAGDSMIFEFNEPIRMNMLTGSTIGGVPWSGGVQNQTVRYSLYVGTPGSNDYRYVASSQLQGSKITFPDTVAQKFMIQLDTNLTQDNPAAFMIGWDIDKIWAPVKTLPYPVYISSQGDAGVFAYNNISPCCVVGTQIYIPTPQIQRGSSFSLLLPPPQEPTWWFDDRLTLPPGLTFDAATGRVSGTLTTRGSTGEIHVYGAMPGGYTVQPRSAHRHFEVR</sequence>
<evidence type="ECO:0000313" key="1">
    <source>
        <dbReference type="EMBL" id="ACS43628.1"/>
    </source>
</evidence>
<protein>
    <submittedName>
        <fullName evidence="1">Uncharacterized protein</fullName>
    </submittedName>
</protein>
<accession>C5B596</accession>
<dbReference type="Proteomes" id="UP000009081">
    <property type="component" value="Plasmid megaplasmid"/>
</dbReference>
<organism evidence="1 2">
    <name type="scientific">Methylorubrum extorquens (strain ATCC 14718 / DSM 1338 / JCM 2805 / NCIMB 9133 / AM1)</name>
    <name type="common">Methylobacterium extorquens</name>
    <dbReference type="NCBI Taxonomy" id="272630"/>
    <lineage>
        <taxon>Bacteria</taxon>
        <taxon>Pseudomonadati</taxon>
        <taxon>Pseudomonadota</taxon>
        <taxon>Alphaproteobacteria</taxon>
        <taxon>Hyphomicrobiales</taxon>
        <taxon>Methylobacteriaceae</taxon>
        <taxon>Methylorubrum</taxon>
    </lineage>
</organism>
<dbReference type="InterPro" id="IPR013783">
    <property type="entry name" value="Ig-like_fold"/>
</dbReference>
<gene>
    <name evidence="1" type="ordered locus">MexAM1_META2p0788</name>
</gene>
<name>C5B596_METEA</name>
<dbReference type="SUPFAM" id="SSF49313">
    <property type="entry name" value="Cadherin-like"/>
    <property type="match status" value="19"/>
</dbReference>
<geneLocation type="plasmid" evidence="1 2">
    <name>megaplasmid</name>
</geneLocation>
<dbReference type="InterPro" id="IPR015919">
    <property type="entry name" value="Cadherin-like_sf"/>
</dbReference>
<evidence type="ECO:0000313" key="2">
    <source>
        <dbReference type="Proteomes" id="UP000009081"/>
    </source>
</evidence>
<dbReference type="GO" id="GO:0005509">
    <property type="term" value="F:calcium ion binding"/>
    <property type="evidence" value="ECO:0007669"/>
    <property type="project" value="InterPro"/>
</dbReference>
<reference evidence="1 2" key="1">
    <citation type="journal article" date="2009" name="PLoS ONE">
        <title>Methylobacterium genome sequences: a reference blueprint to investigate microbial metabolism of C1 compounds from natural and industrial sources.</title>
        <authorList>
            <person name="Vuilleumier S."/>
            <person name="Chistoserdova L."/>
            <person name="Lee M.-C."/>
            <person name="Bringel F."/>
            <person name="Lajus A."/>
            <person name="Zhou Y."/>
            <person name="Gourion B."/>
            <person name="Barbe V."/>
            <person name="Chang J."/>
            <person name="Cruveiller S."/>
            <person name="Dossat C."/>
            <person name="Gillett W."/>
            <person name="Gruffaz C."/>
            <person name="Haugen E."/>
            <person name="Hourcade E."/>
            <person name="Levy R."/>
            <person name="Mangenot S."/>
            <person name="Muller E."/>
            <person name="Nadalig T."/>
            <person name="Pagni M."/>
            <person name="Penny C."/>
            <person name="Peyraud R."/>
            <person name="Robinson D.G."/>
            <person name="Roche D."/>
            <person name="Rouy Z."/>
            <person name="Saenampechek C."/>
            <person name="Salvignol G."/>
            <person name="Vallenet D."/>
            <person name="Wu Z."/>
            <person name="Marx C.J."/>
            <person name="Vorholt J.A."/>
            <person name="Olson M.V."/>
            <person name="Kaul R."/>
            <person name="Weissenbach J."/>
            <person name="Medigue C."/>
            <person name="Lidstrom M.E."/>
        </authorList>
    </citation>
    <scope>NUCLEOTIDE SEQUENCE [LARGE SCALE GENOMIC DNA]</scope>
    <source>
        <strain evidence="2">ATCC 14718 / DSM 1338 / JCM 2805 / NCIMB 9133 / AM1</strain>
    </source>
</reference>
<keyword evidence="1" id="KW-0614">Plasmid</keyword>
<keyword evidence="2" id="KW-1185">Reference proteome</keyword>